<dbReference type="PANTHER" id="PTHR21666:SF289">
    <property type="entry name" value="L-ALA--D-GLU ENDOPEPTIDASE"/>
    <property type="match status" value="1"/>
</dbReference>
<keyword evidence="1 2" id="KW-0732">Signal</keyword>
<gene>
    <name evidence="4" type="ORF">HA039_08990</name>
</gene>
<evidence type="ECO:0000256" key="1">
    <source>
        <dbReference type="ARBA" id="ARBA00022729"/>
    </source>
</evidence>
<feature type="domain" description="M23ase beta-sheet core" evidence="3">
    <location>
        <begin position="53"/>
        <end position="154"/>
    </location>
</feature>
<reference evidence="4 5" key="1">
    <citation type="submission" date="2020-03" db="EMBL/GenBank/DDBJ databases">
        <title>A novel species.</title>
        <authorList>
            <person name="Gao J."/>
        </authorList>
    </citation>
    <scope>NUCLEOTIDE SEQUENCE [LARGE SCALE GENOMIC DNA]</scope>
    <source>
        <strain evidence="4 5">QMT-12</strain>
    </source>
</reference>
<organism evidence="4 5">
    <name type="scientific">Streptomyces liangshanensis</name>
    <dbReference type="NCBI Taxonomy" id="2717324"/>
    <lineage>
        <taxon>Bacteria</taxon>
        <taxon>Bacillati</taxon>
        <taxon>Actinomycetota</taxon>
        <taxon>Actinomycetes</taxon>
        <taxon>Kitasatosporales</taxon>
        <taxon>Streptomycetaceae</taxon>
        <taxon>Streptomyces</taxon>
    </lineage>
</organism>
<dbReference type="InterPro" id="IPR016047">
    <property type="entry name" value="M23ase_b-sheet_dom"/>
</dbReference>
<evidence type="ECO:0000313" key="5">
    <source>
        <dbReference type="Proteomes" id="UP000501179"/>
    </source>
</evidence>
<dbReference type="Gene3D" id="2.70.70.10">
    <property type="entry name" value="Glucose Permease (Domain IIA)"/>
    <property type="match status" value="1"/>
</dbReference>
<evidence type="ECO:0000259" key="3">
    <source>
        <dbReference type="Pfam" id="PF01551"/>
    </source>
</evidence>
<name>A0A6G9GW43_9ACTN</name>
<dbReference type="InterPro" id="IPR050570">
    <property type="entry name" value="Cell_wall_metabolism_enzyme"/>
</dbReference>
<dbReference type="SUPFAM" id="SSF51261">
    <property type="entry name" value="Duplicated hybrid motif"/>
    <property type="match status" value="1"/>
</dbReference>
<dbReference type="InterPro" id="IPR011055">
    <property type="entry name" value="Dup_hybrid_motif"/>
</dbReference>
<dbReference type="Proteomes" id="UP000501179">
    <property type="component" value="Chromosome"/>
</dbReference>
<accession>A0A6G9GW43</accession>
<dbReference type="GO" id="GO:0004222">
    <property type="term" value="F:metalloendopeptidase activity"/>
    <property type="evidence" value="ECO:0007669"/>
    <property type="project" value="TreeGrafter"/>
</dbReference>
<proteinExistence type="predicted"/>
<feature type="chain" id="PRO_5038369491" evidence="2">
    <location>
        <begin position="22"/>
        <end position="181"/>
    </location>
</feature>
<dbReference type="PANTHER" id="PTHR21666">
    <property type="entry name" value="PEPTIDASE-RELATED"/>
    <property type="match status" value="1"/>
</dbReference>
<sequence>MRTALLLTLTLLTPSPLTPSAAPTPATPPAVWPVTPASVVRAWDPPASPYGPGHRGIDLAAPPGTPVRAAAAGRVLYAGQVAGRGVLSITLTSPPTKPGAPPLRITYEPVDALVTRGTEVEAGELVARRSLSASHCATECLHWGLRSGDTYLNPVSLLSHSELTRPPPRLLPTLSVPLPKQ</sequence>
<feature type="signal peptide" evidence="2">
    <location>
        <begin position="1"/>
        <end position="21"/>
    </location>
</feature>
<evidence type="ECO:0000256" key="2">
    <source>
        <dbReference type="SAM" id="SignalP"/>
    </source>
</evidence>
<keyword evidence="5" id="KW-1185">Reference proteome</keyword>
<dbReference type="CDD" id="cd12797">
    <property type="entry name" value="M23_peptidase"/>
    <property type="match status" value="1"/>
</dbReference>
<dbReference type="RefSeq" id="WP_167026430.1">
    <property type="nucleotide sequence ID" value="NZ_CP050177.1"/>
</dbReference>
<dbReference type="KEGG" id="slia:HA039_08990"/>
<evidence type="ECO:0000313" key="4">
    <source>
        <dbReference type="EMBL" id="QIQ02430.1"/>
    </source>
</evidence>
<dbReference type="EMBL" id="CP050177">
    <property type="protein sequence ID" value="QIQ02430.1"/>
    <property type="molecule type" value="Genomic_DNA"/>
</dbReference>
<dbReference type="Pfam" id="PF01551">
    <property type="entry name" value="Peptidase_M23"/>
    <property type="match status" value="1"/>
</dbReference>
<dbReference type="AlphaFoldDB" id="A0A6G9GW43"/>
<protein>
    <submittedName>
        <fullName evidence="4">M23 family metallopeptidase</fullName>
    </submittedName>
</protein>